<dbReference type="InterPro" id="IPR041232">
    <property type="entry name" value="NPL"/>
</dbReference>
<dbReference type="Gene3D" id="2.60.120.340">
    <property type="entry name" value="Nucleoplasmin core domain"/>
    <property type="match status" value="1"/>
</dbReference>
<dbReference type="Pfam" id="PF17800">
    <property type="entry name" value="NPL"/>
    <property type="match status" value="1"/>
</dbReference>
<proteinExistence type="predicted"/>
<gene>
    <name evidence="3" type="ORF">TEOVI_000557300</name>
</gene>
<keyword evidence="4" id="KW-1185">Reference proteome</keyword>
<sequence>MAPMFHGFEVVPGKEHKLVLEKHHSFHLSVVSVKHGVKGRSTLYVTVDGESFSLLTLDVSQQLMQTPVDIVFGYEQEVVFRVKGNAVLHCCGYQQESEGMLSAALSGSGEYDNAEEEEEEEEEEDTGLDDGDDMAGVPLTDGKKNGNAATKRQQVVDRTDDSDDDDDEDEEDDEDDEDDEDEDDEDEDEDDDDQEKEEDEDEEPPAKKQKVGKSEGHVAQQSKQQQRGVQEPPRNKPKPNFNGNNNDRKRRRF</sequence>
<evidence type="ECO:0000259" key="2">
    <source>
        <dbReference type="Pfam" id="PF17800"/>
    </source>
</evidence>
<reference evidence="3" key="1">
    <citation type="submission" date="2016-09" db="EMBL/GenBank/DDBJ databases">
        <authorList>
            <person name="Hebert L."/>
            <person name="Moumen B."/>
        </authorList>
    </citation>
    <scope>NUCLEOTIDE SEQUENCE [LARGE SCALE GENOMIC DNA]</scope>
    <source>
        <strain evidence="3">OVI</strain>
    </source>
</reference>
<dbReference type="EMBL" id="CZPT02000894">
    <property type="protein sequence ID" value="SCU68112.1"/>
    <property type="molecule type" value="Genomic_DNA"/>
</dbReference>
<accession>A0A1G4I7V3</accession>
<evidence type="ECO:0000256" key="1">
    <source>
        <dbReference type="SAM" id="MobiDB-lite"/>
    </source>
</evidence>
<feature type="compositionally biased region" description="Acidic residues" evidence="1">
    <location>
        <begin position="112"/>
        <end position="133"/>
    </location>
</feature>
<dbReference type="Proteomes" id="UP000195570">
    <property type="component" value="Unassembled WGS sequence"/>
</dbReference>
<evidence type="ECO:0000313" key="3">
    <source>
        <dbReference type="EMBL" id="SCU68112.1"/>
    </source>
</evidence>
<feature type="region of interest" description="Disordered" evidence="1">
    <location>
        <begin position="104"/>
        <end position="253"/>
    </location>
</feature>
<protein>
    <submittedName>
        <fullName evidence="3">Nucleolar RNA-binding protein, putative</fullName>
    </submittedName>
</protein>
<organism evidence="3 4">
    <name type="scientific">Trypanosoma equiperdum</name>
    <dbReference type="NCBI Taxonomy" id="5694"/>
    <lineage>
        <taxon>Eukaryota</taxon>
        <taxon>Discoba</taxon>
        <taxon>Euglenozoa</taxon>
        <taxon>Kinetoplastea</taxon>
        <taxon>Metakinetoplastina</taxon>
        <taxon>Trypanosomatida</taxon>
        <taxon>Trypanosomatidae</taxon>
        <taxon>Trypanosoma</taxon>
    </lineage>
</organism>
<feature type="compositionally biased region" description="Polar residues" evidence="1">
    <location>
        <begin position="219"/>
        <end position="228"/>
    </location>
</feature>
<evidence type="ECO:0000313" key="4">
    <source>
        <dbReference type="Proteomes" id="UP000195570"/>
    </source>
</evidence>
<dbReference type="VEuPathDB" id="TriTrypDB:TEOVI_000557300"/>
<comment type="caution">
    <text evidence="3">The sequence shown here is derived from an EMBL/GenBank/DDBJ whole genome shotgun (WGS) entry which is preliminary data.</text>
</comment>
<feature type="domain" description="Nucleoplasmin-like" evidence="2">
    <location>
        <begin position="5"/>
        <end position="94"/>
    </location>
</feature>
<name>A0A1G4I7V3_TRYEQ</name>
<feature type="compositionally biased region" description="Acidic residues" evidence="1">
    <location>
        <begin position="160"/>
        <end position="203"/>
    </location>
</feature>
<dbReference type="GeneID" id="92379513"/>
<dbReference type="RefSeq" id="XP_067079329.1">
    <property type="nucleotide sequence ID" value="XM_067223228.1"/>
</dbReference>
<dbReference type="AlphaFoldDB" id="A0A1G4I7V3"/>